<evidence type="ECO:0000256" key="5">
    <source>
        <dbReference type="ARBA" id="ARBA00023242"/>
    </source>
</evidence>
<comment type="caution">
    <text evidence="9">The sequence shown here is derived from an EMBL/GenBank/DDBJ whole genome shotgun (WGS) entry which is preliminary data.</text>
</comment>
<evidence type="ECO:0000256" key="7">
    <source>
        <dbReference type="SAM" id="MobiDB-lite"/>
    </source>
</evidence>
<dbReference type="GO" id="GO:0003899">
    <property type="term" value="F:DNA-directed RNA polymerase activity"/>
    <property type="evidence" value="ECO:0007669"/>
    <property type="project" value="InterPro"/>
</dbReference>
<dbReference type="GO" id="GO:0005736">
    <property type="term" value="C:RNA polymerase I complex"/>
    <property type="evidence" value="ECO:0007669"/>
    <property type="project" value="TreeGrafter"/>
</dbReference>
<dbReference type="HAMAP" id="MF_00261">
    <property type="entry name" value="RNApol_arch_Rpo11"/>
    <property type="match status" value="1"/>
</dbReference>
<dbReference type="Gene3D" id="3.30.1360.10">
    <property type="entry name" value="RNA polymerase, RBP11-like subunit"/>
    <property type="match status" value="1"/>
</dbReference>
<keyword evidence="3 9" id="KW-0240">DNA-directed RNA polymerase</keyword>
<dbReference type="GO" id="GO:0003677">
    <property type="term" value="F:DNA binding"/>
    <property type="evidence" value="ECO:0007669"/>
    <property type="project" value="InterPro"/>
</dbReference>
<dbReference type="EMBL" id="VNKQ01000010">
    <property type="protein sequence ID" value="KAG0648551.1"/>
    <property type="molecule type" value="Genomic_DNA"/>
</dbReference>
<evidence type="ECO:0000313" key="10">
    <source>
        <dbReference type="Proteomes" id="UP000785200"/>
    </source>
</evidence>
<keyword evidence="10" id="KW-1185">Reference proteome</keyword>
<dbReference type="FunFam" id="3.30.1360.10:FF:000006">
    <property type="entry name" value="DNA-directed RNA polymerases I and III subunit RPAC2"/>
    <property type="match status" value="1"/>
</dbReference>
<dbReference type="InterPro" id="IPR022905">
    <property type="entry name" value="Rpo11-like"/>
</dbReference>
<dbReference type="GO" id="GO:0005666">
    <property type="term" value="C:RNA polymerase III complex"/>
    <property type="evidence" value="ECO:0007669"/>
    <property type="project" value="TreeGrafter"/>
</dbReference>
<organism evidence="9 10">
    <name type="scientific">Hyphodiscus hymeniophilus</name>
    <dbReference type="NCBI Taxonomy" id="353542"/>
    <lineage>
        <taxon>Eukaryota</taxon>
        <taxon>Fungi</taxon>
        <taxon>Dikarya</taxon>
        <taxon>Ascomycota</taxon>
        <taxon>Pezizomycotina</taxon>
        <taxon>Leotiomycetes</taxon>
        <taxon>Helotiales</taxon>
        <taxon>Hyphodiscaceae</taxon>
        <taxon>Hyphodiscus</taxon>
    </lineage>
</organism>
<dbReference type="PANTHER" id="PTHR13946:SF28">
    <property type="entry name" value="DNA-DIRECTED RNA POLYMERASES I AND III SUBUNIT RPAC2"/>
    <property type="match status" value="1"/>
</dbReference>
<dbReference type="Proteomes" id="UP000785200">
    <property type="component" value="Unassembled WGS sequence"/>
</dbReference>
<sequence>MPPKKKTPAADPVASQEEDVSMAEAPPEEPTEDVIGDDANPAILGVDEQPIRVLAGSSEKAASYEFAKEDHTLGNALRYIIMKNPDVEFCGYSIPHPSEAVMNVRIQTYEGLALDALEKGLTDLMDLCDVIAEKFVAAREDYTSEMQS</sequence>
<dbReference type="InterPro" id="IPR009025">
    <property type="entry name" value="RBP11-like_dimer"/>
</dbReference>
<feature type="compositionally biased region" description="Acidic residues" evidence="7">
    <location>
        <begin position="16"/>
        <end position="36"/>
    </location>
</feature>
<feature type="domain" description="DNA-directed RNA polymerase RBP11-like dimerisation" evidence="8">
    <location>
        <begin position="62"/>
        <end position="133"/>
    </location>
</feature>
<dbReference type="GO" id="GO:0006383">
    <property type="term" value="P:transcription by RNA polymerase III"/>
    <property type="evidence" value="ECO:0007669"/>
    <property type="project" value="TreeGrafter"/>
</dbReference>
<dbReference type="InterPro" id="IPR008193">
    <property type="entry name" value="RNA_pol_Rpb11_13-16kDa_CS"/>
</dbReference>
<protein>
    <recommendedName>
        <fullName evidence="2">DNA-directed RNA polymerases I and III subunit RPAC2</fullName>
    </recommendedName>
</protein>
<reference evidence="9" key="1">
    <citation type="submission" date="2019-07" db="EMBL/GenBank/DDBJ databases">
        <title>Hyphodiscus hymeniophilus genome sequencing and assembly.</title>
        <authorList>
            <person name="Kramer G."/>
            <person name="Nodwell J."/>
        </authorList>
    </citation>
    <scope>NUCLEOTIDE SEQUENCE</scope>
    <source>
        <strain evidence="9">ATCC 34498</strain>
    </source>
</reference>
<evidence type="ECO:0000256" key="4">
    <source>
        <dbReference type="ARBA" id="ARBA00023163"/>
    </source>
</evidence>
<evidence type="ECO:0000259" key="8">
    <source>
        <dbReference type="Pfam" id="PF13656"/>
    </source>
</evidence>
<dbReference type="AlphaFoldDB" id="A0A9P6VI59"/>
<gene>
    <name evidence="9" type="ORF">D0Z07_5427</name>
</gene>
<dbReference type="SUPFAM" id="SSF55257">
    <property type="entry name" value="RBP11-like subunits of RNA polymerase"/>
    <property type="match status" value="1"/>
</dbReference>
<keyword evidence="5" id="KW-0539">Nucleus</keyword>
<comment type="similarity">
    <text evidence="6">Belongs to the archaeal Rpo11/eukaryotic RPB11/RPC19 RNA polymerase subunit family.</text>
</comment>
<dbReference type="GO" id="GO:0006362">
    <property type="term" value="P:transcription elongation by RNA polymerase I"/>
    <property type="evidence" value="ECO:0007669"/>
    <property type="project" value="TreeGrafter"/>
</dbReference>
<name>A0A9P6VI59_9HELO</name>
<dbReference type="CDD" id="cd07029">
    <property type="entry name" value="RNAP_I_III_AC19"/>
    <property type="match status" value="1"/>
</dbReference>
<feature type="region of interest" description="Disordered" evidence="7">
    <location>
        <begin position="1"/>
        <end position="39"/>
    </location>
</feature>
<dbReference type="PANTHER" id="PTHR13946">
    <property type="entry name" value="DNA-DIRECTED RNA POLYMERASE I,II,III"/>
    <property type="match status" value="1"/>
</dbReference>
<evidence type="ECO:0000256" key="3">
    <source>
        <dbReference type="ARBA" id="ARBA00022478"/>
    </source>
</evidence>
<evidence type="ECO:0000256" key="2">
    <source>
        <dbReference type="ARBA" id="ARBA00022079"/>
    </source>
</evidence>
<evidence type="ECO:0000256" key="1">
    <source>
        <dbReference type="ARBA" id="ARBA00004123"/>
    </source>
</evidence>
<evidence type="ECO:0000256" key="6">
    <source>
        <dbReference type="ARBA" id="ARBA00025751"/>
    </source>
</evidence>
<dbReference type="InterPro" id="IPR036603">
    <property type="entry name" value="RBP11-like"/>
</dbReference>
<dbReference type="InterPro" id="IPR033898">
    <property type="entry name" value="RNAP_AC19"/>
</dbReference>
<comment type="subcellular location">
    <subcellularLocation>
        <location evidence="1">Nucleus</location>
    </subcellularLocation>
</comment>
<dbReference type="PROSITE" id="PS01154">
    <property type="entry name" value="RNA_POL_L_13KD"/>
    <property type="match status" value="1"/>
</dbReference>
<evidence type="ECO:0000313" key="9">
    <source>
        <dbReference type="EMBL" id="KAG0648551.1"/>
    </source>
</evidence>
<proteinExistence type="inferred from homology"/>
<dbReference type="GO" id="GO:0046983">
    <property type="term" value="F:protein dimerization activity"/>
    <property type="evidence" value="ECO:0007669"/>
    <property type="project" value="InterPro"/>
</dbReference>
<dbReference type="Pfam" id="PF13656">
    <property type="entry name" value="RNA_pol_L_2"/>
    <property type="match status" value="1"/>
</dbReference>
<dbReference type="GO" id="GO:0055029">
    <property type="term" value="C:nuclear DNA-directed RNA polymerase complex"/>
    <property type="evidence" value="ECO:0007669"/>
    <property type="project" value="UniProtKB-ARBA"/>
</dbReference>
<accession>A0A9P6VI59</accession>
<keyword evidence="4" id="KW-0804">Transcription</keyword>
<dbReference type="OrthoDB" id="510325at2759"/>